<dbReference type="EMBL" id="CP000155">
    <property type="protein sequence ID" value="ABC28535.1"/>
    <property type="molecule type" value="Genomic_DNA"/>
</dbReference>
<dbReference type="OrthoDB" id="9870324at2"/>
<reference evidence="1 2" key="1">
    <citation type="journal article" date="2005" name="Nucleic Acids Res.">
        <title>Genomic blueprint of Hahella chejuensis, a marine microbe producing an algicidal agent.</title>
        <authorList>
            <person name="Jeong H."/>
            <person name="Yim J.H."/>
            <person name="Lee C."/>
            <person name="Choi S.-H."/>
            <person name="Park Y.K."/>
            <person name="Yoon S.H."/>
            <person name="Hur C.-G."/>
            <person name="Kang H.-Y."/>
            <person name="Kim D."/>
            <person name="Lee H.H."/>
            <person name="Park K.H."/>
            <person name="Park S.-H."/>
            <person name="Park H.-S."/>
            <person name="Lee H.K."/>
            <person name="Oh T.K."/>
            <person name="Kim J.F."/>
        </authorList>
    </citation>
    <scope>NUCLEOTIDE SEQUENCE [LARGE SCALE GENOMIC DNA]</scope>
    <source>
        <strain evidence="1 2">KCTC 2396</strain>
    </source>
</reference>
<evidence type="ECO:0000313" key="1">
    <source>
        <dbReference type="EMBL" id="ABC28535.1"/>
    </source>
</evidence>
<dbReference type="HOGENOM" id="CLU_2879621_0_0_6"/>
<proteinExistence type="predicted"/>
<accession>Q2SLD9</accession>
<keyword evidence="2" id="KW-1185">Reference proteome</keyword>
<evidence type="ECO:0000313" key="2">
    <source>
        <dbReference type="Proteomes" id="UP000000238"/>
    </source>
</evidence>
<dbReference type="AlphaFoldDB" id="Q2SLD9"/>
<protein>
    <submittedName>
        <fullName evidence="1">Uncharacterized protein</fullName>
    </submittedName>
</protein>
<sequence length="63" mass="6828">MFSKLLRALTQKDDSVTTLPFDSLRKVAAAQVKVISDQQKQAPLSFCTVSAGKVKDLASLQGF</sequence>
<gene>
    <name evidence="1" type="ordered locus">HCH_01684</name>
</gene>
<dbReference type="KEGG" id="hch:HCH_01684"/>
<dbReference type="Proteomes" id="UP000000238">
    <property type="component" value="Chromosome"/>
</dbReference>
<dbReference type="RefSeq" id="WP_011395607.1">
    <property type="nucleotide sequence ID" value="NC_007645.1"/>
</dbReference>
<organism evidence="1 2">
    <name type="scientific">Hahella chejuensis (strain KCTC 2396)</name>
    <dbReference type="NCBI Taxonomy" id="349521"/>
    <lineage>
        <taxon>Bacteria</taxon>
        <taxon>Pseudomonadati</taxon>
        <taxon>Pseudomonadota</taxon>
        <taxon>Gammaproteobacteria</taxon>
        <taxon>Oceanospirillales</taxon>
        <taxon>Hahellaceae</taxon>
        <taxon>Hahella</taxon>
    </lineage>
</organism>
<name>Q2SLD9_HAHCH</name>